<keyword evidence="2" id="KW-0233">DNA recombination</keyword>
<dbReference type="PANTHER" id="PTHR30461:SF2">
    <property type="entry name" value="SERINE RECOMBINASE PINE-RELATED"/>
    <property type="match status" value="1"/>
</dbReference>
<evidence type="ECO:0000313" key="5">
    <source>
        <dbReference type="Proteomes" id="UP000612893"/>
    </source>
</evidence>
<dbReference type="PANTHER" id="PTHR30461">
    <property type="entry name" value="DNA-INVERTASE FROM LAMBDOID PROPHAGE"/>
    <property type="match status" value="1"/>
</dbReference>
<dbReference type="GO" id="GO:0000150">
    <property type="term" value="F:DNA strand exchange activity"/>
    <property type="evidence" value="ECO:0007669"/>
    <property type="project" value="InterPro"/>
</dbReference>
<sequence>MPRRVALYARVSTEDRGQDPELQLVPMREHAAAHGWEAIDYVDQASASDLRRRRGWRQLLEDAHRHRFDVVMVWKLDRFARSALDALHWLEQLDGYGVGLKILTQDIDTTTSAGRLVFTVLAAVAEMERELIRERVKAGVERARSEGRQLGRPPRSAVEDLRRWPEVRDQVMAGTITRAEGARRLRVRYGDFLAALNAFRNRGGAERTAAEFSQSG</sequence>
<dbReference type="Gene3D" id="3.40.50.1390">
    <property type="entry name" value="Resolvase, N-terminal catalytic domain"/>
    <property type="match status" value="1"/>
</dbReference>
<keyword evidence="1" id="KW-0238">DNA-binding</keyword>
<dbReference type="SUPFAM" id="SSF53041">
    <property type="entry name" value="Resolvase-like"/>
    <property type="match status" value="1"/>
</dbReference>
<comment type="caution">
    <text evidence="4">The sequence shown here is derived from an EMBL/GenBank/DDBJ whole genome shotgun (WGS) entry which is preliminary data.</text>
</comment>
<reference evidence="4" key="1">
    <citation type="submission" date="2020-10" db="EMBL/GenBank/DDBJ databases">
        <title>Ca. Dormibacterota MAGs.</title>
        <authorList>
            <person name="Montgomery K."/>
        </authorList>
    </citation>
    <scope>NUCLEOTIDE SEQUENCE [LARGE SCALE GENOMIC DNA]</scope>
    <source>
        <strain evidence="4">SC8812_S17_10</strain>
    </source>
</reference>
<feature type="domain" description="Resolvase/invertase-type recombinase catalytic" evidence="3">
    <location>
        <begin position="4"/>
        <end position="147"/>
    </location>
</feature>
<organism evidence="4 5">
    <name type="scientific">Candidatus Nephthysia bennettiae</name>
    <dbReference type="NCBI Taxonomy" id="3127016"/>
    <lineage>
        <taxon>Bacteria</taxon>
        <taxon>Bacillati</taxon>
        <taxon>Candidatus Dormiibacterota</taxon>
        <taxon>Candidatus Dormibacteria</taxon>
        <taxon>Candidatus Dormibacterales</taxon>
        <taxon>Candidatus Dormibacteraceae</taxon>
        <taxon>Candidatus Nephthysia</taxon>
    </lineage>
</organism>
<protein>
    <submittedName>
        <fullName evidence="4">Recombinase family protein</fullName>
    </submittedName>
</protein>
<dbReference type="EMBL" id="JAEKNR010000027">
    <property type="protein sequence ID" value="MBJ7596871.1"/>
    <property type="molecule type" value="Genomic_DNA"/>
</dbReference>
<keyword evidence="5" id="KW-1185">Reference proteome</keyword>
<evidence type="ECO:0000256" key="2">
    <source>
        <dbReference type="ARBA" id="ARBA00023172"/>
    </source>
</evidence>
<dbReference type="SMART" id="SM00857">
    <property type="entry name" value="Resolvase"/>
    <property type="match status" value="1"/>
</dbReference>
<evidence type="ECO:0000256" key="1">
    <source>
        <dbReference type="ARBA" id="ARBA00023125"/>
    </source>
</evidence>
<dbReference type="InterPro" id="IPR036162">
    <property type="entry name" value="Resolvase-like_N_sf"/>
</dbReference>
<proteinExistence type="predicted"/>
<dbReference type="CDD" id="cd03768">
    <property type="entry name" value="SR_ResInv"/>
    <property type="match status" value="1"/>
</dbReference>
<dbReference type="GO" id="GO:0003677">
    <property type="term" value="F:DNA binding"/>
    <property type="evidence" value="ECO:0007669"/>
    <property type="project" value="UniProtKB-KW"/>
</dbReference>
<dbReference type="PROSITE" id="PS51736">
    <property type="entry name" value="RECOMBINASES_3"/>
    <property type="match status" value="1"/>
</dbReference>
<name>A0A934N5R3_9BACT</name>
<dbReference type="InterPro" id="IPR050639">
    <property type="entry name" value="SSR_resolvase"/>
</dbReference>
<dbReference type="InterPro" id="IPR006119">
    <property type="entry name" value="Resolv_N"/>
</dbReference>
<evidence type="ECO:0000313" key="4">
    <source>
        <dbReference type="EMBL" id="MBJ7596871.1"/>
    </source>
</evidence>
<accession>A0A934N5R3</accession>
<dbReference type="AlphaFoldDB" id="A0A934N5R3"/>
<evidence type="ECO:0000259" key="3">
    <source>
        <dbReference type="PROSITE" id="PS51736"/>
    </source>
</evidence>
<dbReference type="Proteomes" id="UP000612893">
    <property type="component" value="Unassembled WGS sequence"/>
</dbReference>
<dbReference type="Pfam" id="PF00239">
    <property type="entry name" value="Resolvase"/>
    <property type="match status" value="1"/>
</dbReference>
<gene>
    <name evidence="4" type="ORF">JF922_02125</name>
</gene>